<organism evidence="1">
    <name type="scientific">marine metagenome</name>
    <dbReference type="NCBI Taxonomy" id="408172"/>
    <lineage>
        <taxon>unclassified sequences</taxon>
        <taxon>metagenomes</taxon>
        <taxon>ecological metagenomes</taxon>
    </lineage>
</organism>
<dbReference type="AlphaFoldDB" id="A0A382NXY4"/>
<dbReference type="EMBL" id="UINC01102729">
    <property type="protein sequence ID" value="SVC64572.1"/>
    <property type="molecule type" value="Genomic_DNA"/>
</dbReference>
<reference evidence="1" key="1">
    <citation type="submission" date="2018-05" db="EMBL/GenBank/DDBJ databases">
        <authorList>
            <person name="Lanie J.A."/>
            <person name="Ng W.-L."/>
            <person name="Kazmierczak K.M."/>
            <person name="Andrzejewski T.M."/>
            <person name="Davidsen T.M."/>
            <person name="Wayne K.J."/>
            <person name="Tettelin H."/>
            <person name="Glass J.I."/>
            <person name="Rusch D."/>
            <person name="Podicherti R."/>
            <person name="Tsui H.-C.T."/>
            <person name="Winkler M.E."/>
        </authorList>
    </citation>
    <scope>NUCLEOTIDE SEQUENCE</scope>
</reference>
<proteinExistence type="predicted"/>
<evidence type="ECO:0000313" key="1">
    <source>
        <dbReference type="EMBL" id="SVC64572.1"/>
    </source>
</evidence>
<gene>
    <name evidence="1" type="ORF">METZ01_LOCUS317426</name>
</gene>
<feature type="non-terminal residue" evidence="1">
    <location>
        <position position="335"/>
    </location>
</feature>
<protein>
    <submittedName>
        <fullName evidence="1">Uncharacterized protein</fullName>
    </submittedName>
</protein>
<accession>A0A382NXY4</accession>
<name>A0A382NXY4_9ZZZZ</name>
<sequence>MAVRPIPKQSILDCLPTAAEIGELRIVNKDLNFIQAMIKRADDLTSQALSATDYSQLVKITDNYTKLADRASSNTQILKELSNESNPLTEVNGSAEMLEKVQLLSQALENKTQELGVQFSSNSTTQYEAYNNSVAALSSRVDSINSPNEVISIFKDLESLLKDIGENSRYLNSNDNASELVNKVELIAQQYAGKADTYSPSFMSDIGSQIGSINDKIRGLMGQVDSLNSNIEVQSHIQQVSQIRDEVNSLASTYKNFSGSKDMIFSLDELSISTHTKVQDMFDSNEIVSDLMPLVDNPEALSRAVKEASIRSDVSVVENVLMPLVNKTNELSAKV</sequence>